<reference evidence="2 3" key="1">
    <citation type="journal article" date="2022" name="ISME Commun">
        <title>Vulcanimicrobium alpinus gen. nov. sp. nov., the first cultivated representative of the candidate phylum 'Eremiobacterota', is a metabolically versatile aerobic anoxygenic phototroph.</title>
        <authorList>
            <person name="Yabe S."/>
            <person name="Muto K."/>
            <person name="Abe K."/>
            <person name="Yokota A."/>
            <person name="Staudigel H."/>
            <person name="Tebo B.M."/>
        </authorList>
    </citation>
    <scope>NUCLEOTIDE SEQUENCE [LARGE SCALE GENOMIC DNA]</scope>
    <source>
        <strain evidence="2 3">WC8-2</strain>
    </source>
</reference>
<dbReference type="Proteomes" id="UP001317532">
    <property type="component" value="Chromosome"/>
</dbReference>
<keyword evidence="1" id="KW-0472">Membrane</keyword>
<accession>A0AAN2CBR2</accession>
<keyword evidence="3" id="KW-1185">Reference proteome</keyword>
<feature type="transmembrane region" description="Helical" evidence="1">
    <location>
        <begin position="6"/>
        <end position="31"/>
    </location>
</feature>
<dbReference type="AlphaFoldDB" id="A0AAN2CBR2"/>
<gene>
    <name evidence="2" type="ORF">WPS_34180</name>
</gene>
<keyword evidence="1" id="KW-0812">Transmembrane</keyword>
<evidence type="ECO:0000313" key="2">
    <source>
        <dbReference type="EMBL" id="BDE08142.1"/>
    </source>
</evidence>
<evidence type="ECO:0008006" key="4">
    <source>
        <dbReference type="Google" id="ProtNLM"/>
    </source>
</evidence>
<evidence type="ECO:0000313" key="3">
    <source>
        <dbReference type="Proteomes" id="UP001317532"/>
    </source>
</evidence>
<protein>
    <recommendedName>
        <fullName evidence="4">DUF948 domain-containing protein</fullName>
    </recommendedName>
</protein>
<dbReference type="KEGG" id="vab:WPS_34180"/>
<dbReference type="EMBL" id="AP025523">
    <property type="protein sequence ID" value="BDE08142.1"/>
    <property type="molecule type" value="Genomic_DNA"/>
</dbReference>
<proteinExistence type="predicted"/>
<organism evidence="2 3">
    <name type="scientific">Vulcanimicrobium alpinum</name>
    <dbReference type="NCBI Taxonomy" id="3016050"/>
    <lineage>
        <taxon>Bacteria</taxon>
        <taxon>Bacillati</taxon>
        <taxon>Vulcanimicrobiota</taxon>
        <taxon>Vulcanimicrobiia</taxon>
        <taxon>Vulcanimicrobiales</taxon>
        <taxon>Vulcanimicrobiaceae</taxon>
        <taxon>Vulcanimicrobium</taxon>
    </lineage>
</organism>
<evidence type="ECO:0000256" key="1">
    <source>
        <dbReference type="SAM" id="Phobius"/>
    </source>
</evidence>
<keyword evidence="1" id="KW-1133">Transmembrane helix</keyword>
<name>A0AAN2CBR2_UNVUL</name>
<sequence>MTDGAFIRDVLIGVGVLAAGIGVFVVCFGLYKLFARVNKTLDEVDRQISAVSAPVVETLGHVGGIADTADATVARLGAVVGTLEGVAGGVGSTAKLASDAVAPALVNIGATLAGITAGLRRLVNGTRRNGVVSKEEHTNV</sequence>